<gene>
    <name evidence="2" type="ORF">QHF89_31375</name>
</gene>
<keyword evidence="3" id="KW-1185">Reference proteome</keyword>
<proteinExistence type="predicted"/>
<feature type="chain" id="PRO_5046430324" description="Lipoprotein" evidence="1">
    <location>
        <begin position="30"/>
        <end position="400"/>
    </location>
</feature>
<dbReference type="PROSITE" id="PS51257">
    <property type="entry name" value="PROKAR_LIPOPROTEIN"/>
    <property type="match status" value="1"/>
</dbReference>
<dbReference type="RefSeq" id="WP_136968460.1">
    <property type="nucleotide sequence ID" value="NZ_JARZHI010000037.1"/>
</dbReference>
<evidence type="ECO:0008006" key="4">
    <source>
        <dbReference type="Google" id="ProtNLM"/>
    </source>
</evidence>
<protein>
    <recommendedName>
        <fullName evidence="4">Lipoprotein</fullName>
    </recommendedName>
</protein>
<dbReference type="Proteomes" id="UP001160301">
    <property type="component" value="Unassembled WGS sequence"/>
</dbReference>
<accession>A0ABT6P0Y1</accession>
<dbReference type="EMBL" id="JARZHI010000037">
    <property type="protein sequence ID" value="MDI1434042.1"/>
    <property type="molecule type" value="Genomic_DNA"/>
</dbReference>
<feature type="signal peptide" evidence="1">
    <location>
        <begin position="1"/>
        <end position="29"/>
    </location>
</feature>
<keyword evidence="1" id="KW-0732">Signal</keyword>
<evidence type="ECO:0000313" key="3">
    <source>
        <dbReference type="Proteomes" id="UP001160301"/>
    </source>
</evidence>
<evidence type="ECO:0000256" key="1">
    <source>
        <dbReference type="SAM" id="SignalP"/>
    </source>
</evidence>
<evidence type="ECO:0000313" key="2">
    <source>
        <dbReference type="EMBL" id="MDI1434042.1"/>
    </source>
</evidence>
<organism evidence="2 3">
    <name type="scientific">Polyangium sorediatum</name>
    <dbReference type="NCBI Taxonomy" id="889274"/>
    <lineage>
        <taxon>Bacteria</taxon>
        <taxon>Pseudomonadati</taxon>
        <taxon>Myxococcota</taxon>
        <taxon>Polyangia</taxon>
        <taxon>Polyangiales</taxon>
        <taxon>Polyangiaceae</taxon>
        <taxon>Polyangium</taxon>
    </lineage>
</organism>
<reference evidence="2 3" key="1">
    <citation type="submission" date="2023-04" db="EMBL/GenBank/DDBJ databases">
        <title>The genome sequence of Polyangium sorediatum DSM14670.</title>
        <authorList>
            <person name="Zhang X."/>
        </authorList>
    </citation>
    <scope>NUCLEOTIDE SEQUENCE [LARGE SCALE GENOMIC DNA]</scope>
    <source>
        <strain evidence="2 3">DSM 14670</strain>
    </source>
</reference>
<sequence>MNDESKRRLSTRLALALTLGASLMLVACSDDGNGSGGNGGSGGSGGAGGNGGAGGGGGSACLDPSTYADLFTVKDAGFCVVGLYESDAVVGAPSTWGRHGGPVAVSPAPAPGSVTIERLTPPAGATGKLTLTTNDVDTKIPAMTFLGAQAIDLPFFDWTVVSYTASDLTGEIVLLDGTLVAARYPVNGFYAGVGVGDGTLGRLLYTGLSAVNDAATKTNALYAADACGTAASMPRLVPDGDMTCSAPLPVDTFGVASGPIAADHAGNVFVIMSEANGDQDARGYAAEKVARGTGPTAGASLFKLPGYAGSLAALAPGADDAGVLAFQPVDGTTFDALDVVAQRYRVENGAVVAEGMPGVFLSAATPGASLPFFTDDQDRLWVAGQRGMDTTVLAVVARVP</sequence>
<comment type="caution">
    <text evidence="2">The sequence shown here is derived from an EMBL/GenBank/DDBJ whole genome shotgun (WGS) entry which is preliminary data.</text>
</comment>
<name>A0ABT6P0Y1_9BACT</name>